<gene>
    <name evidence="1" type="ORF">LITE_LOCUS37566</name>
</gene>
<comment type="caution">
    <text evidence="1">The sequence shown here is derived from an EMBL/GenBank/DDBJ whole genome shotgun (WGS) entry which is preliminary data.</text>
</comment>
<name>A0AAV0PA93_9ROSI</name>
<dbReference type="Proteomes" id="UP001154282">
    <property type="component" value="Unassembled WGS sequence"/>
</dbReference>
<evidence type="ECO:0000313" key="2">
    <source>
        <dbReference type="Proteomes" id="UP001154282"/>
    </source>
</evidence>
<dbReference type="EMBL" id="CAMGYJ010000008">
    <property type="protein sequence ID" value="CAI0467763.1"/>
    <property type="molecule type" value="Genomic_DNA"/>
</dbReference>
<evidence type="ECO:0000313" key="1">
    <source>
        <dbReference type="EMBL" id="CAI0467763.1"/>
    </source>
</evidence>
<sequence>MRQHHDNPRFRNPILQFLARRPRFRLQSALDNRSPCASCTTALSRLQALYFPRSQLHSIGNISDGQIYPWIYTAAVVNPSISASLSPSSAGVYPSLLLSPSSVFTANGPLNFPPSQSEPPSLRPPPLSIRVSTSLQPSVLTAEIVQYPGSPLALFRPSVHAGRSRIVLQGAEFIHFPAVHQSSRCLRLYDWVSVPLPSIADPTTYLHFQEGFVKSRGQGTGICGLIRIGFVHQPQIVNSEVPFKAEIPISDGSDVEPVLGDLVRKIGQEHHKSYSIQRV</sequence>
<keyword evidence="2" id="KW-1185">Reference proteome</keyword>
<dbReference type="AlphaFoldDB" id="A0AAV0PA93"/>
<protein>
    <submittedName>
        <fullName evidence="1">Uncharacterized protein</fullName>
    </submittedName>
</protein>
<reference evidence="1" key="1">
    <citation type="submission" date="2022-08" db="EMBL/GenBank/DDBJ databases">
        <authorList>
            <person name="Gutierrez-Valencia J."/>
        </authorList>
    </citation>
    <scope>NUCLEOTIDE SEQUENCE</scope>
</reference>
<accession>A0AAV0PA93</accession>
<organism evidence="1 2">
    <name type="scientific">Linum tenue</name>
    <dbReference type="NCBI Taxonomy" id="586396"/>
    <lineage>
        <taxon>Eukaryota</taxon>
        <taxon>Viridiplantae</taxon>
        <taxon>Streptophyta</taxon>
        <taxon>Embryophyta</taxon>
        <taxon>Tracheophyta</taxon>
        <taxon>Spermatophyta</taxon>
        <taxon>Magnoliopsida</taxon>
        <taxon>eudicotyledons</taxon>
        <taxon>Gunneridae</taxon>
        <taxon>Pentapetalae</taxon>
        <taxon>rosids</taxon>
        <taxon>fabids</taxon>
        <taxon>Malpighiales</taxon>
        <taxon>Linaceae</taxon>
        <taxon>Linum</taxon>
    </lineage>
</organism>
<proteinExistence type="predicted"/>